<comment type="similarity">
    <text evidence="1">Belongs to the LysR transcriptional regulatory family.</text>
</comment>
<organism evidence="6 7">
    <name type="scientific">Albidovulum sediminis</name>
    <dbReference type="NCBI Taxonomy" id="3066345"/>
    <lineage>
        <taxon>Bacteria</taxon>
        <taxon>Pseudomonadati</taxon>
        <taxon>Pseudomonadota</taxon>
        <taxon>Alphaproteobacteria</taxon>
        <taxon>Rhodobacterales</taxon>
        <taxon>Paracoccaceae</taxon>
        <taxon>Albidovulum</taxon>
    </lineage>
</organism>
<dbReference type="InterPro" id="IPR036388">
    <property type="entry name" value="WH-like_DNA-bd_sf"/>
</dbReference>
<dbReference type="InterPro" id="IPR050950">
    <property type="entry name" value="HTH-type_LysR_regulators"/>
</dbReference>
<keyword evidence="4" id="KW-0804">Transcription</keyword>
<dbReference type="PROSITE" id="PS50931">
    <property type="entry name" value="HTH_LYSR"/>
    <property type="match status" value="1"/>
</dbReference>
<feature type="domain" description="HTH lysR-type" evidence="5">
    <location>
        <begin position="17"/>
        <end position="74"/>
    </location>
</feature>
<dbReference type="SUPFAM" id="SSF53850">
    <property type="entry name" value="Periplasmic binding protein-like II"/>
    <property type="match status" value="1"/>
</dbReference>
<evidence type="ECO:0000256" key="2">
    <source>
        <dbReference type="ARBA" id="ARBA00023015"/>
    </source>
</evidence>
<dbReference type="InterPro" id="IPR005119">
    <property type="entry name" value="LysR_subst-bd"/>
</dbReference>
<evidence type="ECO:0000259" key="5">
    <source>
        <dbReference type="PROSITE" id="PS50931"/>
    </source>
</evidence>
<accession>A0ABT2NTA8</accession>
<evidence type="ECO:0000256" key="4">
    <source>
        <dbReference type="ARBA" id="ARBA00023163"/>
    </source>
</evidence>
<dbReference type="Proteomes" id="UP001205601">
    <property type="component" value="Unassembled WGS sequence"/>
</dbReference>
<evidence type="ECO:0000313" key="6">
    <source>
        <dbReference type="EMBL" id="MCT8331154.1"/>
    </source>
</evidence>
<gene>
    <name evidence="6" type="ORF">N5I32_16665</name>
</gene>
<evidence type="ECO:0000313" key="7">
    <source>
        <dbReference type="Proteomes" id="UP001205601"/>
    </source>
</evidence>
<reference evidence="7" key="1">
    <citation type="submission" date="2023-07" db="EMBL/GenBank/DDBJ databases">
        <title>Defluviimonas sediminis sp. nov., isolated from mangrove sediment.</title>
        <authorList>
            <person name="Liu L."/>
            <person name="Li J."/>
            <person name="Huang Y."/>
            <person name="Pan J."/>
            <person name="Li M."/>
        </authorList>
    </citation>
    <scope>NUCLEOTIDE SEQUENCE [LARGE SCALE GENOMIC DNA]</scope>
    <source>
        <strain evidence="7">FT324</strain>
    </source>
</reference>
<dbReference type="PANTHER" id="PTHR30419:SF8">
    <property type="entry name" value="NITROGEN ASSIMILATION TRANSCRIPTIONAL ACTIVATOR-RELATED"/>
    <property type="match status" value="1"/>
</dbReference>
<keyword evidence="7" id="KW-1185">Reference proteome</keyword>
<dbReference type="Gene3D" id="1.10.10.10">
    <property type="entry name" value="Winged helix-like DNA-binding domain superfamily/Winged helix DNA-binding domain"/>
    <property type="match status" value="1"/>
</dbReference>
<dbReference type="EMBL" id="JAOCQF010000003">
    <property type="protein sequence ID" value="MCT8331154.1"/>
    <property type="molecule type" value="Genomic_DNA"/>
</dbReference>
<dbReference type="InterPro" id="IPR000847">
    <property type="entry name" value="LysR_HTH_N"/>
</dbReference>
<keyword evidence="2" id="KW-0805">Transcription regulation</keyword>
<evidence type="ECO:0000256" key="3">
    <source>
        <dbReference type="ARBA" id="ARBA00023125"/>
    </source>
</evidence>
<dbReference type="Gene3D" id="3.40.190.290">
    <property type="match status" value="1"/>
</dbReference>
<sequence length="312" mass="33751">MVMNLSATNVAGQLRQLKPMQLRLLAEIAQAGALGLAAARIGIAQPVASRLLAEMETMLGLRLHERQGRGLRLTQVGEALARRAMRIQIELLDGAREVVEAATGRAGVVRVGAVTGPALSLVLPALRELLGTNPEIHAEVTVTTSVALCELLREGRLDFALARPGAADRELEARLIAGEPLSLVVRRDHPLLLQPRIDEADVMRFDWVMGDDETLLTQTVRARLNELRLPMPRRRISTSSFLFTLALINQTDAIAPLATPVVESFSGNPSVPFVSLPIDLGLTVAAFSLVTRTGSRLTPSAQRLVEEILART</sequence>
<dbReference type="PANTHER" id="PTHR30419">
    <property type="entry name" value="HTH-TYPE TRANSCRIPTIONAL REGULATOR YBHD"/>
    <property type="match status" value="1"/>
</dbReference>
<evidence type="ECO:0000256" key="1">
    <source>
        <dbReference type="ARBA" id="ARBA00009437"/>
    </source>
</evidence>
<proteinExistence type="inferred from homology"/>
<dbReference type="InterPro" id="IPR036390">
    <property type="entry name" value="WH_DNA-bd_sf"/>
</dbReference>
<protein>
    <submittedName>
        <fullName evidence="6">LysR substrate-binding domain-containing protein</fullName>
    </submittedName>
</protein>
<dbReference type="Pfam" id="PF03466">
    <property type="entry name" value="LysR_substrate"/>
    <property type="match status" value="1"/>
</dbReference>
<name>A0ABT2NTA8_9RHOB</name>
<keyword evidence="3" id="KW-0238">DNA-binding</keyword>
<dbReference type="Pfam" id="PF00126">
    <property type="entry name" value="HTH_1"/>
    <property type="match status" value="1"/>
</dbReference>
<comment type="caution">
    <text evidence="6">The sequence shown here is derived from an EMBL/GenBank/DDBJ whole genome shotgun (WGS) entry which is preliminary data.</text>
</comment>
<dbReference type="SUPFAM" id="SSF46785">
    <property type="entry name" value="Winged helix' DNA-binding domain"/>
    <property type="match status" value="1"/>
</dbReference>